<dbReference type="FunFam" id="2.60.40.10:FF:000169">
    <property type="entry name" value="1,4-alpha-glucan branching enzyme GlgB"/>
    <property type="match status" value="1"/>
</dbReference>
<accession>A0A9D1JRR0</accession>
<evidence type="ECO:0000313" key="15">
    <source>
        <dbReference type="Proteomes" id="UP000823927"/>
    </source>
</evidence>
<keyword evidence="6 10" id="KW-0328">Glycosyltransferase</keyword>
<dbReference type="InterPro" id="IPR013780">
    <property type="entry name" value="Glyco_hydro_b"/>
</dbReference>
<dbReference type="InterPro" id="IPR054169">
    <property type="entry name" value="GlgB_N"/>
</dbReference>
<proteinExistence type="inferred from homology"/>
<dbReference type="NCBIfam" id="NF008967">
    <property type="entry name" value="PRK12313.1"/>
    <property type="match status" value="1"/>
</dbReference>
<sequence>MEERLYSKMQWPEIEALVYSEHDRPRQILGQKVTDDGVLITAFNPDAEAMTVKSTKDNKEYPMEKADEGGYFAALIDRTEAFPYVYIIKYGEDNVVEQADPYAFDSLFSEEDIKKFEAGIHYKIYDLLGAHVTTIDGVEGVHFAVWAPEAIRVSVVGDFCNWDGRRYPMQRLGDSGIHELFIPGLTEGVIYKYEVKIKGDTVVLKSDPYGYYTELRPNTASIVYDIHKYQWQDGDWMEKHKTEDTKSEPMLIYELHLGGFKKPDEEDGRYFYSYRELAPMIAEYVKDMGYTHIEVMPVMEHPLDESWGYQVTGYYAPTSRYGTPDDFMYFMDYMHQQGIGVILDWVPAHFPRDLGGLARFDGSCVYEHPDPRRGSHPHWGTLIFNYGRPQVSNFLIANALYWVEQYHADGIRMDAVASMLYLDYGKQDGEWLPNIYGSNENLEAIELLKHLNSVMKKRNPGTIMIAEESTAWPKITYPVEEDGLGFDYKWNMGWMNDFTGFMKLDPIYRKFHYGELLFSMVYAYSEDFVLVLSHDEVVHGKCSMIGKMPGEGSAKFDNLRVAYGFMAAHPGKKLLFMGQEYAQFTEFNEAKSLEWFMLDFEQHKQMQDYVRDLNHLYSSHPAFYKLDTHPEGFEWINCISADETMVVFLRKTEVEDETLLFVCNFTPVVYENHKIGVPFAGKYKEIFNSDAKIYGGQGNINPRLKQSKKDECDDREDSIVITVPPMGMSVFTCTHLEPAKKTAKKESSKKETAKKASAKKTVVKEESAKKETAKKTAAKAASGKNAAVKKTAAKAASTAKTAAAKVKGKKENMAADQTTQPKTRKSSKKDNA</sequence>
<feature type="compositionally biased region" description="Low complexity" evidence="12">
    <location>
        <begin position="778"/>
        <end position="805"/>
    </location>
</feature>
<evidence type="ECO:0000256" key="12">
    <source>
        <dbReference type="SAM" id="MobiDB-lite"/>
    </source>
</evidence>
<feature type="compositionally biased region" description="Basic and acidic residues" evidence="12">
    <location>
        <begin position="762"/>
        <end position="774"/>
    </location>
</feature>
<evidence type="ECO:0000259" key="13">
    <source>
        <dbReference type="SMART" id="SM00642"/>
    </source>
</evidence>
<keyword evidence="7 10" id="KW-0808">Transferase</keyword>
<dbReference type="NCBIfam" id="TIGR01515">
    <property type="entry name" value="branching_enzym"/>
    <property type="match status" value="1"/>
</dbReference>
<dbReference type="SMART" id="SM00642">
    <property type="entry name" value="Aamy"/>
    <property type="match status" value="1"/>
</dbReference>
<dbReference type="Pfam" id="PF02922">
    <property type="entry name" value="CBM_48"/>
    <property type="match status" value="1"/>
</dbReference>
<keyword evidence="9 10" id="KW-0119">Carbohydrate metabolism</keyword>
<dbReference type="PANTHER" id="PTHR43651:SF3">
    <property type="entry name" value="1,4-ALPHA-GLUCAN-BRANCHING ENZYME"/>
    <property type="match status" value="1"/>
</dbReference>
<protein>
    <recommendedName>
        <fullName evidence="10">1,4-alpha-glucan branching enzyme GlgB</fullName>
        <ecNumber evidence="10">2.4.1.18</ecNumber>
    </recommendedName>
    <alternativeName>
        <fullName evidence="10">1,4-alpha-D-glucan:1,4-alpha-D-glucan 6-glucosyl-transferase</fullName>
    </alternativeName>
    <alternativeName>
        <fullName evidence="10">Alpha-(1-&gt;4)-glucan branching enzyme</fullName>
    </alternativeName>
    <alternativeName>
        <fullName evidence="10">Glycogen branching enzyme</fullName>
        <shortName evidence="10">BE</shortName>
    </alternativeName>
</protein>
<evidence type="ECO:0000256" key="10">
    <source>
        <dbReference type="HAMAP-Rule" id="MF_00685"/>
    </source>
</evidence>
<dbReference type="InterPro" id="IPR044143">
    <property type="entry name" value="GlgB_N_E_set_prok"/>
</dbReference>
<evidence type="ECO:0000256" key="7">
    <source>
        <dbReference type="ARBA" id="ARBA00022679"/>
    </source>
</evidence>
<dbReference type="InterPro" id="IPR014756">
    <property type="entry name" value="Ig_E-set"/>
</dbReference>
<evidence type="ECO:0000313" key="14">
    <source>
        <dbReference type="EMBL" id="HIS48029.1"/>
    </source>
</evidence>
<dbReference type="GO" id="GO:0003844">
    <property type="term" value="F:1,4-alpha-glucan branching enzyme activity"/>
    <property type="evidence" value="ECO:0007669"/>
    <property type="project" value="UniProtKB-UniRule"/>
</dbReference>
<dbReference type="SUPFAM" id="SSF51011">
    <property type="entry name" value="Glycosyl hydrolase domain"/>
    <property type="match status" value="1"/>
</dbReference>
<organism evidence="14 15">
    <name type="scientific">Candidatus Scybalocola faecigallinarum</name>
    <dbReference type="NCBI Taxonomy" id="2840941"/>
    <lineage>
        <taxon>Bacteria</taxon>
        <taxon>Bacillati</taxon>
        <taxon>Bacillota</taxon>
        <taxon>Clostridia</taxon>
        <taxon>Lachnospirales</taxon>
        <taxon>Lachnospiraceae</taxon>
        <taxon>Lachnospiraceae incertae sedis</taxon>
        <taxon>Candidatus Scybalocola (ex Gilroy et al. 2021)</taxon>
    </lineage>
</organism>
<dbReference type="EC" id="2.4.1.18" evidence="10"/>
<dbReference type="EMBL" id="DVIT01000042">
    <property type="protein sequence ID" value="HIS48029.1"/>
    <property type="molecule type" value="Genomic_DNA"/>
</dbReference>
<dbReference type="CDD" id="cd02855">
    <property type="entry name" value="E_set_GBE_prok_N"/>
    <property type="match status" value="1"/>
</dbReference>
<name>A0A9D1JRR0_9FIRM</name>
<dbReference type="Gene3D" id="2.60.40.1180">
    <property type="entry name" value="Golgi alpha-mannosidase II"/>
    <property type="match status" value="1"/>
</dbReference>
<evidence type="ECO:0000256" key="11">
    <source>
        <dbReference type="PIRSR" id="PIRSR000463-1"/>
    </source>
</evidence>
<evidence type="ECO:0000256" key="3">
    <source>
        <dbReference type="ARBA" id="ARBA00004964"/>
    </source>
</evidence>
<dbReference type="InterPro" id="IPR004193">
    <property type="entry name" value="Glyco_hydro_13_N"/>
</dbReference>
<dbReference type="PANTHER" id="PTHR43651">
    <property type="entry name" value="1,4-ALPHA-GLUCAN-BRANCHING ENZYME"/>
    <property type="match status" value="1"/>
</dbReference>
<evidence type="ECO:0000256" key="5">
    <source>
        <dbReference type="ARBA" id="ARBA00022600"/>
    </source>
</evidence>
<feature type="compositionally biased region" description="Basic and acidic residues" evidence="12">
    <location>
        <begin position="739"/>
        <end position="754"/>
    </location>
</feature>
<dbReference type="FunFam" id="2.60.40.1180:FF:000002">
    <property type="entry name" value="1,4-alpha-glucan branching enzyme GlgB"/>
    <property type="match status" value="1"/>
</dbReference>
<dbReference type="GO" id="GO:0004553">
    <property type="term" value="F:hydrolase activity, hydrolyzing O-glycosyl compounds"/>
    <property type="evidence" value="ECO:0007669"/>
    <property type="project" value="InterPro"/>
</dbReference>
<dbReference type="NCBIfam" id="NF003811">
    <property type="entry name" value="PRK05402.1"/>
    <property type="match status" value="1"/>
</dbReference>
<dbReference type="InterPro" id="IPR037439">
    <property type="entry name" value="Branching_enzy"/>
</dbReference>
<feature type="domain" description="Glycosyl hydrolase family 13 catalytic" evidence="13">
    <location>
        <begin position="254"/>
        <end position="611"/>
    </location>
</feature>
<dbReference type="AlphaFoldDB" id="A0A9D1JRR0"/>
<comment type="subunit">
    <text evidence="10">Monomer.</text>
</comment>
<feature type="compositionally biased region" description="Basic residues" evidence="12">
    <location>
        <begin position="822"/>
        <end position="832"/>
    </location>
</feature>
<dbReference type="PIRSF" id="PIRSF000463">
    <property type="entry name" value="GlgB"/>
    <property type="match status" value="1"/>
</dbReference>
<dbReference type="FunFam" id="3.20.20.80:FF:000003">
    <property type="entry name" value="1,4-alpha-glucan branching enzyme GlgB"/>
    <property type="match status" value="1"/>
</dbReference>
<feature type="active site" description="Nucleophile" evidence="10 11">
    <location>
        <position position="414"/>
    </location>
</feature>
<comment type="function">
    <text evidence="2 10">Catalyzes the formation of the alpha-1,6-glucosidic linkages in glycogen by scission of a 1,4-alpha-linked oligosaccharide from growing alpha-1,4-glucan chains and the subsequent attachment of the oligosaccharide to the alpha-1,6 position.</text>
</comment>
<dbReference type="GO" id="GO:0043169">
    <property type="term" value="F:cation binding"/>
    <property type="evidence" value="ECO:0007669"/>
    <property type="project" value="InterPro"/>
</dbReference>
<evidence type="ECO:0000256" key="8">
    <source>
        <dbReference type="ARBA" id="ARBA00023056"/>
    </source>
</evidence>
<comment type="caution">
    <text evidence="14">The sequence shown here is derived from an EMBL/GenBank/DDBJ whole genome shotgun (WGS) entry which is preliminary data.</text>
</comment>
<dbReference type="Gene3D" id="3.20.20.80">
    <property type="entry name" value="Glycosidases"/>
    <property type="match status" value="1"/>
</dbReference>
<dbReference type="Pfam" id="PF00128">
    <property type="entry name" value="Alpha-amylase"/>
    <property type="match status" value="1"/>
</dbReference>
<feature type="active site" description="Proton donor" evidence="10 11">
    <location>
        <position position="467"/>
    </location>
</feature>
<dbReference type="InterPro" id="IPR006047">
    <property type="entry name" value="GH13_cat_dom"/>
</dbReference>
<evidence type="ECO:0000256" key="1">
    <source>
        <dbReference type="ARBA" id="ARBA00000826"/>
    </source>
</evidence>
<keyword evidence="5 10" id="KW-0321">Glycogen metabolism</keyword>
<comment type="similarity">
    <text evidence="4 10">Belongs to the glycosyl hydrolase 13 family. GlgB subfamily.</text>
</comment>
<dbReference type="SUPFAM" id="SSF81296">
    <property type="entry name" value="E set domains"/>
    <property type="match status" value="2"/>
</dbReference>
<dbReference type="Pfam" id="PF02806">
    <property type="entry name" value="Alpha-amylase_C"/>
    <property type="match status" value="1"/>
</dbReference>
<evidence type="ECO:0000256" key="6">
    <source>
        <dbReference type="ARBA" id="ARBA00022676"/>
    </source>
</evidence>
<dbReference type="Pfam" id="PF22019">
    <property type="entry name" value="GlgB_N"/>
    <property type="match status" value="1"/>
</dbReference>
<dbReference type="SUPFAM" id="SSF51445">
    <property type="entry name" value="(Trans)glycosidases"/>
    <property type="match status" value="1"/>
</dbReference>
<keyword evidence="8 10" id="KW-0320">Glycogen biosynthesis</keyword>
<dbReference type="Proteomes" id="UP000823927">
    <property type="component" value="Unassembled WGS sequence"/>
</dbReference>
<dbReference type="HAMAP" id="MF_00685">
    <property type="entry name" value="GlgB"/>
    <property type="match status" value="1"/>
</dbReference>
<gene>
    <name evidence="10 14" type="primary">glgB</name>
    <name evidence="14" type="ORF">IAB46_10870</name>
</gene>
<dbReference type="InterPro" id="IPR017853">
    <property type="entry name" value="GH"/>
</dbReference>
<comment type="catalytic activity">
    <reaction evidence="1 10">
        <text>Transfers a segment of a (1-&gt;4)-alpha-D-glucan chain to a primary hydroxy group in a similar glucan chain.</text>
        <dbReference type="EC" id="2.4.1.18"/>
    </reaction>
</comment>
<feature type="region of interest" description="Disordered" evidence="12">
    <location>
        <begin position="739"/>
        <end position="832"/>
    </location>
</feature>
<comment type="pathway">
    <text evidence="3 10">Glycan biosynthesis; glycogen biosynthesis.</text>
</comment>
<dbReference type="InterPro" id="IPR013783">
    <property type="entry name" value="Ig-like_fold"/>
</dbReference>
<dbReference type="InterPro" id="IPR006407">
    <property type="entry name" value="GlgB"/>
</dbReference>
<evidence type="ECO:0000256" key="2">
    <source>
        <dbReference type="ARBA" id="ARBA00002953"/>
    </source>
</evidence>
<reference evidence="14" key="1">
    <citation type="submission" date="2020-10" db="EMBL/GenBank/DDBJ databases">
        <authorList>
            <person name="Gilroy R."/>
        </authorList>
    </citation>
    <scope>NUCLEOTIDE SEQUENCE</scope>
    <source>
        <strain evidence="14">CHK178-757</strain>
    </source>
</reference>
<dbReference type="Gene3D" id="2.60.40.10">
    <property type="entry name" value="Immunoglobulins"/>
    <property type="match status" value="2"/>
</dbReference>
<reference evidence="14" key="2">
    <citation type="journal article" date="2021" name="PeerJ">
        <title>Extensive microbial diversity within the chicken gut microbiome revealed by metagenomics and culture.</title>
        <authorList>
            <person name="Gilroy R."/>
            <person name="Ravi A."/>
            <person name="Getino M."/>
            <person name="Pursley I."/>
            <person name="Horton D.L."/>
            <person name="Alikhan N.F."/>
            <person name="Baker D."/>
            <person name="Gharbi K."/>
            <person name="Hall N."/>
            <person name="Watson M."/>
            <person name="Adriaenssens E.M."/>
            <person name="Foster-Nyarko E."/>
            <person name="Jarju S."/>
            <person name="Secka A."/>
            <person name="Antonio M."/>
            <person name="Oren A."/>
            <person name="Chaudhuri R.R."/>
            <person name="La Ragione R."/>
            <person name="Hildebrand F."/>
            <person name="Pallen M.J."/>
        </authorList>
    </citation>
    <scope>NUCLEOTIDE SEQUENCE</scope>
    <source>
        <strain evidence="14">CHK178-757</strain>
    </source>
</reference>
<evidence type="ECO:0000256" key="9">
    <source>
        <dbReference type="ARBA" id="ARBA00023277"/>
    </source>
</evidence>
<dbReference type="GO" id="GO:0005829">
    <property type="term" value="C:cytosol"/>
    <property type="evidence" value="ECO:0007669"/>
    <property type="project" value="TreeGrafter"/>
</dbReference>
<dbReference type="GO" id="GO:0005978">
    <property type="term" value="P:glycogen biosynthetic process"/>
    <property type="evidence" value="ECO:0007669"/>
    <property type="project" value="UniProtKB-UniRule"/>
</dbReference>
<dbReference type="CDD" id="cd11322">
    <property type="entry name" value="AmyAc_Glg_BE"/>
    <property type="match status" value="1"/>
</dbReference>
<evidence type="ECO:0000256" key="4">
    <source>
        <dbReference type="ARBA" id="ARBA00009000"/>
    </source>
</evidence>
<dbReference type="InterPro" id="IPR006048">
    <property type="entry name" value="A-amylase/branching_C"/>
</dbReference>